<dbReference type="EC" id="2.1.1.-" evidence="6"/>
<dbReference type="EMBL" id="NCKU01005310">
    <property type="protein sequence ID" value="RWS04728.1"/>
    <property type="molecule type" value="Genomic_DNA"/>
</dbReference>
<dbReference type="CDD" id="cd02440">
    <property type="entry name" value="AdoMet_MTases"/>
    <property type="match status" value="1"/>
</dbReference>
<keyword evidence="2 7" id="KW-0808">Transferase</keyword>
<evidence type="ECO:0000313" key="9">
    <source>
        <dbReference type="EMBL" id="RWS04723.1"/>
    </source>
</evidence>
<evidence type="ECO:0000259" key="8">
    <source>
        <dbReference type="Pfam" id="PF22528"/>
    </source>
</evidence>
<comment type="caution">
    <text evidence="9">The sequence shown here is derived from an EMBL/GenBank/DDBJ whole genome shotgun (WGS) entry which is preliminary data.</text>
</comment>
<dbReference type="Gene3D" id="3.40.50.150">
    <property type="entry name" value="Vaccinia Virus protein VP39"/>
    <property type="match status" value="2"/>
</dbReference>
<evidence type="ECO:0000313" key="10">
    <source>
        <dbReference type="EMBL" id="RWS04728.1"/>
    </source>
</evidence>
<dbReference type="OrthoDB" id="412876at2759"/>
<dbReference type="Pfam" id="PF22528">
    <property type="entry name" value="PRMT_C"/>
    <property type="match status" value="1"/>
</dbReference>
<name>A0A443QNW2_9ACAR</name>
<organism evidence="9 11">
    <name type="scientific">Dinothrombium tinctorium</name>
    <dbReference type="NCBI Taxonomy" id="1965070"/>
    <lineage>
        <taxon>Eukaryota</taxon>
        <taxon>Metazoa</taxon>
        <taxon>Ecdysozoa</taxon>
        <taxon>Arthropoda</taxon>
        <taxon>Chelicerata</taxon>
        <taxon>Arachnida</taxon>
        <taxon>Acari</taxon>
        <taxon>Acariformes</taxon>
        <taxon>Trombidiformes</taxon>
        <taxon>Prostigmata</taxon>
        <taxon>Anystina</taxon>
        <taxon>Parasitengona</taxon>
        <taxon>Trombidioidea</taxon>
        <taxon>Trombidiidae</taxon>
        <taxon>Dinothrombium</taxon>
    </lineage>
</organism>
<feature type="domain" description="Protein arginine N-methyltransferase" evidence="8">
    <location>
        <begin position="247"/>
        <end position="354"/>
    </location>
</feature>
<dbReference type="STRING" id="1965070.A0A443QNW2"/>
<dbReference type="AlphaFoldDB" id="A0A443QNW2"/>
<keyword evidence="11" id="KW-1185">Reference proteome</keyword>
<dbReference type="PROSITE" id="PS51678">
    <property type="entry name" value="SAM_MT_PRMT"/>
    <property type="match status" value="1"/>
</dbReference>
<dbReference type="PIRSF" id="PIRSF036946">
    <property type="entry name" value="Arg_N-mtase"/>
    <property type="match status" value="1"/>
</dbReference>
<evidence type="ECO:0000256" key="1">
    <source>
        <dbReference type="ARBA" id="ARBA00022603"/>
    </source>
</evidence>
<reference evidence="9" key="2">
    <citation type="submission" date="2018-11" db="EMBL/GenBank/DDBJ databases">
        <title>Trombidioid mite genomics.</title>
        <authorList>
            <person name="Dong X."/>
        </authorList>
    </citation>
    <scope>NUCLEOTIDE SEQUENCE</scope>
    <source>
        <strain evidence="9">UoL-WK</strain>
    </source>
</reference>
<evidence type="ECO:0000256" key="6">
    <source>
        <dbReference type="PIRNR" id="PIRNR036946"/>
    </source>
</evidence>
<dbReference type="InterPro" id="IPR014644">
    <property type="entry name" value="MeTrfase_PRMT7"/>
</dbReference>
<evidence type="ECO:0000256" key="3">
    <source>
        <dbReference type="ARBA" id="ARBA00022691"/>
    </source>
</evidence>
<gene>
    <name evidence="10" type="ORF">B4U79_11921</name>
    <name evidence="9" type="ORF">B4U79_14955</name>
</gene>
<keyword evidence="1 7" id="KW-0489">Methyltransferase</keyword>
<dbReference type="GO" id="GO:0016274">
    <property type="term" value="F:protein-arginine N-methyltransferase activity"/>
    <property type="evidence" value="ECO:0007669"/>
    <property type="project" value="InterPro"/>
</dbReference>
<comment type="similarity">
    <text evidence="6">Belongs to the class I-like SAM-binding methyltransferase superfamily. Protein arginine N-methyltransferase family. PRMT7 subfamily.</text>
</comment>
<keyword evidence="3 7" id="KW-0949">S-adenosyl-L-methionine</keyword>
<dbReference type="FunFam" id="3.40.50.150:FF:000071">
    <property type="entry name" value="Protein arginine N-methyltransferase 7"/>
    <property type="match status" value="1"/>
</dbReference>
<evidence type="ECO:0000256" key="2">
    <source>
        <dbReference type="ARBA" id="ARBA00022679"/>
    </source>
</evidence>
<proteinExistence type="inferred from homology"/>
<dbReference type="InterPro" id="IPR055135">
    <property type="entry name" value="PRMT_dom"/>
</dbReference>
<sequence length="694" mass="80650">MSSNKSFTFVQKYNVLKGCMEWNPAIEDYDYRQEIARSAYADMLHDFDRNALYNKAIEKSVRKLLRDVNDDRAIRVLDIGTGTGLLSMMAARAFGEQHRNRVKITAYECFEPMADCAVKVIAKNGYNDVIEVIKKRSNEDDVTLPMDERADLLVTEVFDTELIGEGALGTFRFALENQLKPNALVVPSKARIWIQLITSEWLSEGNQFVPVKVNNGLNIIPPKSALNCVGSNHIHDLQINQLKLNSDFRIVSVPKIAFEFDFRDINTLPLNDQKELTFQIIDEVRDEKIMIAMWWDLDMDWEGEHVLSCAPYWANSLKSSLLPWRDHWIQAIYYLPENLPKFNLKRGNKITLNCFHEEYNLWFDITPNSQFHRCNCDLHSNIIRSRLRILNDSKRQNLFHKVISEIKPKNVLFLGDASLVPIMIAKAVKEVSNVYCVTDNNKHNEKFYEEFSQENRVKKLSVISSINDLGEVILDAIVAEPFYNNIIFPWDCLRFWYTLTLIPSNLLGKNVKILPHRAVVKAIPVEFDHLWKIRAKVKKAEGFDLTDFDNLVLEAISDSDPSIESQPLWEYPGRALRSEPFIVFDWKLNKFDFANQENESLFKFSVDKNLLKNKVNTVSLAFWIDYYLSDEDFLTTGIIDSTKLGEYIEWDKNWKQGVSFLFAIRQQQKEKDSLEFEIKVKYDYNNGEMGLELM</sequence>
<dbReference type="SUPFAM" id="SSF53335">
    <property type="entry name" value="S-adenosyl-L-methionine-dependent methyltransferases"/>
    <property type="match status" value="2"/>
</dbReference>
<keyword evidence="4" id="KW-0677">Repeat</keyword>
<dbReference type="GO" id="GO:0042054">
    <property type="term" value="F:histone methyltransferase activity"/>
    <property type="evidence" value="ECO:0007669"/>
    <property type="project" value="TreeGrafter"/>
</dbReference>
<evidence type="ECO:0000256" key="5">
    <source>
        <dbReference type="ARBA" id="ARBA00025081"/>
    </source>
</evidence>
<dbReference type="InterPro" id="IPR029063">
    <property type="entry name" value="SAM-dependent_MTases_sf"/>
</dbReference>
<dbReference type="GO" id="GO:0032259">
    <property type="term" value="P:methylation"/>
    <property type="evidence" value="ECO:0007669"/>
    <property type="project" value="UniProtKB-KW"/>
</dbReference>
<comment type="function">
    <text evidence="5">Essential arginine methyltransferase that can both catalyze the formation of omega-N monomethylarginine (MMA) and symmetrical dimethylarginine (sDMA). Specifically mediates the symmetrical dimethylation of arginine residues in the small nuclear ribonucleoproteins SmD1 and SmD3.</text>
</comment>
<reference evidence="9 11" key="1">
    <citation type="journal article" date="2018" name="Gigascience">
        <title>Genomes of trombidid mites reveal novel predicted allergens and laterally-transferred genes associated with secondary metabolism.</title>
        <authorList>
            <person name="Dong X."/>
            <person name="Chaisiri K."/>
            <person name="Xia D."/>
            <person name="Armstrong S.D."/>
            <person name="Fang Y."/>
            <person name="Donnelly M.J."/>
            <person name="Kadowaki T."/>
            <person name="McGarry J.W."/>
            <person name="Darby A.C."/>
            <person name="Makepeace B.L."/>
        </authorList>
    </citation>
    <scope>NUCLEOTIDE SEQUENCE [LARGE SCALE GENOMIC DNA]</scope>
    <source>
        <strain evidence="9">UoL-WK</strain>
    </source>
</reference>
<dbReference type="PANTHER" id="PTHR11006:SF4">
    <property type="entry name" value="PROTEIN ARGININE N-METHYLTRANSFERASE 7"/>
    <property type="match status" value="1"/>
</dbReference>
<evidence type="ECO:0000256" key="7">
    <source>
        <dbReference type="PROSITE-ProRule" id="PRU01015"/>
    </source>
</evidence>
<evidence type="ECO:0000313" key="11">
    <source>
        <dbReference type="Proteomes" id="UP000285301"/>
    </source>
</evidence>
<dbReference type="EMBL" id="NCKU01005312">
    <property type="protein sequence ID" value="RWS04723.1"/>
    <property type="molecule type" value="Genomic_DNA"/>
</dbReference>
<accession>A0A443QNW2</accession>
<dbReference type="PANTHER" id="PTHR11006">
    <property type="entry name" value="PROTEIN ARGININE N-METHYLTRANSFERASE"/>
    <property type="match status" value="1"/>
</dbReference>
<dbReference type="Proteomes" id="UP000285301">
    <property type="component" value="Unassembled WGS sequence"/>
</dbReference>
<protein>
    <recommendedName>
        <fullName evidence="6">Protein arginine N-methyltransferase</fullName>
        <ecNumber evidence="6">2.1.1.-</ecNumber>
    </recommendedName>
</protein>
<comment type="function">
    <text evidence="6">Arginine methyltransferase that can both catalyze the formation of omega-N monomethylarginine (MMA) and symmetrical dimethylarginine (sDMA).</text>
</comment>
<dbReference type="InterPro" id="IPR025799">
    <property type="entry name" value="Arg_MeTrfase"/>
</dbReference>
<evidence type="ECO:0000256" key="4">
    <source>
        <dbReference type="ARBA" id="ARBA00022737"/>
    </source>
</evidence>
<dbReference type="Gene3D" id="2.70.160.11">
    <property type="entry name" value="Hnrnp arginine n-methyltransferase1"/>
    <property type="match status" value="2"/>
</dbReference>